<dbReference type="FunFam" id="2.170.130.10:FF:000008">
    <property type="entry name" value="SusC/RagA family TonB-linked outer membrane protein"/>
    <property type="match status" value="1"/>
</dbReference>
<dbReference type="InterPro" id="IPR012910">
    <property type="entry name" value="Plug_dom"/>
</dbReference>
<comment type="caution">
    <text evidence="16">The sequence shown here is derived from an EMBL/GenBank/DDBJ whole genome shotgun (WGS) entry which is preliminary data.</text>
</comment>
<evidence type="ECO:0000256" key="3">
    <source>
        <dbReference type="ARBA" id="ARBA00022452"/>
    </source>
</evidence>
<dbReference type="Proteomes" id="UP000321080">
    <property type="component" value="Unassembled WGS sequence"/>
</dbReference>
<dbReference type="Gene3D" id="2.60.40.1120">
    <property type="entry name" value="Carboxypeptidase-like, regulatory domain"/>
    <property type="match status" value="1"/>
</dbReference>
<keyword evidence="2 11" id="KW-0813">Transport</keyword>
<dbReference type="AlphaFoldDB" id="A0A5C7GKW5"/>
<accession>A0A5C7GKW5</accession>
<evidence type="ECO:0000256" key="1">
    <source>
        <dbReference type="ARBA" id="ARBA00004571"/>
    </source>
</evidence>
<keyword evidence="4" id="KW-0410">Iron transport</keyword>
<dbReference type="EMBL" id="VRKQ01000008">
    <property type="protein sequence ID" value="TXG38641.1"/>
    <property type="molecule type" value="Genomic_DNA"/>
</dbReference>
<evidence type="ECO:0000313" key="16">
    <source>
        <dbReference type="EMBL" id="TXG38641.1"/>
    </source>
</evidence>
<dbReference type="SUPFAM" id="SSF56935">
    <property type="entry name" value="Porins"/>
    <property type="match status" value="1"/>
</dbReference>
<keyword evidence="10 11" id="KW-0998">Cell outer membrane</keyword>
<dbReference type="OrthoDB" id="9768177at2"/>
<dbReference type="GO" id="GO:0006826">
    <property type="term" value="P:iron ion transport"/>
    <property type="evidence" value="ECO:0007669"/>
    <property type="project" value="UniProtKB-KW"/>
</dbReference>
<dbReference type="Pfam" id="PF13715">
    <property type="entry name" value="CarbopepD_reg_2"/>
    <property type="match status" value="1"/>
</dbReference>
<name>A0A5C7GKW5_9FLAO</name>
<feature type="domain" description="TonB-dependent receptor-like beta-barrel" evidence="14">
    <location>
        <begin position="404"/>
        <end position="976"/>
    </location>
</feature>
<dbReference type="InterPro" id="IPR000531">
    <property type="entry name" value="Beta-barrel_TonB"/>
</dbReference>
<evidence type="ECO:0000256" key="7">
    <source>
        <dbReference type="ARBA" id="ARBA00023065"/>
    </source>
</evidence>
<dbReference type="Pfam" id="PF07715">
    <property type="entry name" value="Plug"/>
    <property type="match status" value="1"/>
</dbReference>
<dbReference type="PANTHER" id="PTHR32552">
    <property type="entry name" value="FERRICHROME IRON RECEPTOR-RELATED"/>
    <property type="match status" value="1"/>
</dbReference>
<dbReference type="PROSITE" id="PS52016">
    <property type="entry name" value="TONB_DEPENDENT_REC_3"/>
    <property type="match status" value="1"/>
</dbReference>
<feature type="chain" id="PRO_5022994722" evidence="13">
    <location>
        <begin position="32"/>
        <end position="1025"/>
    </location>
</feature>
<dbReference type="SUPFAM" id="SSF49464">
    <property type="entry name" value="Carboxypeptidase regulatory domain-like"/>
    <property type="match status" value="1"/>
</dbReference>
<proteinExistence type="inferred from homology"/>
<dbReference type="PANTHER" id="PTHR32552:SF81">
    <property type="entry name" value="TONB-DEPENDENT OUTER MEMBRANE RECEPTOR"/>
    <property type="match status" value="1"/>
</dbReference>
<dbReference type="InterPro" id="IPR023997">
    <property type="entry name" value="TonB-dep_OMP_SusC/RagA_CS"/>
</dbReference>
<keyword evidence="5 11" id="KW-0812">Transmembrane</keyword>
<evidence type="ECO:0000256" key="6">
    <source>
        <dbReference type="ARBA" id="ARBA00023004"/>
    </source>
</evidence>
<dbReference type="InterPro" id="IPR039426">
    <property type="entry name" value="TonB-dep_rcpt-like"/>
</dbReference>
<dbReference type="InterPro" id="IPR036942">
    <property type="entry name" value="Beta-barrel_TonB_sf"/>
</dbReference>
<evidence type="ECO:0000256" key="9">
    <source>
        <dbReference type="ARBA" id="ARBA00023136"/>
    </source>
</evidence>
<reference evidence="16 17" key="1">
    <citation type="submission" date="2019-08" db="EMBL/GenBank/DDBJ databases">
        <title>Seonamhaeicola sediminis sp. nov., isolated from marine sediment.</title>
        <authorList>
            <person name="Cao W.R."/>
        </authorList>
    </citation>
    <scope>NUCLEOTIDE SEQUENCE [LARGE SCALE GENOMIC DNA]</scope>
    <source>
        <strain evidence="16 17">1505</strain>
    </source>
</reference>
<organism evidence="16 17">
    <name type="scientific">Seonamhaeicola maritimus</name>
    <dbReference type="NCBI Taxonomy" id="2591822"/>
    <lineage>
        <taxon>Bacteria</taxon>
        <taxon>Pseudomonadati</taxon>
        <taxon>Bacteroidota</taxon>
        <taxon>Flavobacteriia</taxon>
        <taxon>Flavobacteriales</taxon>
        <taxon>Flavobacteriaceae</taxon>
    </lineage>
</organism>
<dbReference type="NCBIfam" id="TIGR04057">
    <property type="entry name" value="SusC_RagA_signa"/>
    <property type="match status" value="1"/>
</dbReference>
<keyword evidence="3 11" id="KW-1134">Transmembrane beta strand</keyword>
<evidence type="ECO:0000259" key="14">
    <source>
        <dbReference type="Pfam" id="PF00593"/>
    </source>
</evidence>
<evidence type="ECO:0000256" key="4">
    <source>
        <dbReference type="ARBA" id="ARBA00022496"/>
    </source>
</evidence>
<dbReference type="FunFam" id="2.60.40.1120:FF:000003">
    <property type="entry name" value="Outer membrane protein Omp121"/>
    <property type="match status" value="1"/>
</dbReference>
<keyword evidence="8 12" id="KW-0798">TonB box</keyword>
<dbReference type="Pfam" id="PF00593">
    <property type="entry name" value="TonB_dep_Rec_b-barrel"/>
    <property type="match status" value="1"/>
</dbReference>
<feature type="domain" description="TonB-dependent receptor plug" evidence="15">
    <location>
        <begin position="124"/>
        <end position="229"/>
    </location>
</feature>
<keyword evidence="9 11" id="KW-0472">Membrane</keyword>
<keyword evidence="13" id="KW-0732">Signal</keyword>
<dbReference type="NCBIfam" id="TIGR04056">
    <property type="entry name" value="OMP_RagA_SusC"/>
    <property type="match status" value="1"/>
</dbReference>
<evidence type="ECO:0000256" key="12">
    <source>
        <dbReference type="RuleBase" id="RU003357"/>
    </source>
</evidence>
<dbReference type="InterPro" id="IPR023996">
    <property type="entry name" value="TonB-dep_OMP_SusC/RagA"/>
</dbReference>
<dbReference type="Gene3D" id="2.170.130.10">
    <property type="entry name" value="TonB-dependent receptor, plug domain"/>
    <property type="match status" value="1"/>
</dbReference>
<evidence type="ECO:0000256" key="5">
    <source>
        <dbReference type="ARBA" id="ARBA00022692"/>
    </source>
</evidence>
<keyword evidence="7" id="KW-0406">Ion transport</keyword>
<dbReference type="Gene3D" id="2.40.170.20">
    <property type="entry name" value="TonB-dependent receptor, beta-barrel domain"/>
    <property type="match status" value="1"/>
</dbReference>
<evidence type="ECO:0000313" key="17">
    <source>
        <dbReference type="Proteomes" id="UP000321080"/>
    </source>
</evidence>
<feature type="signal peptide" evidence="13">
    <location>
        <begin position="1"/>
        <end position="31"/>
    </location>
</feature>
<dbReference type="RefSeq" id="WP_147765991.1">
    <property type="nucleotide sequence ID" value="NZ_VRKQ01000008.1"/>
</dbReference>
<evidence type="ECO:0000256" key="8">
    <source>
        <dbReference type="ARBA" id="ARBA00023077"/>
    </source>
</evidence>
<keyword evidence="6" id="KW-0408">Iron</keyword>
<comment type="subcellular location">
    <subcellularLocation>
        <location evidence="1 11">Cell outer membrane</location>
        <topology evidence="1 11">Multi-pass membrane protein</topology>
    </subcellularLocation>
</comment>
<evidence type="ECO:0000256" key="11">
    <source>
        <dbReference type="PROSITE-ProRule" id="PRU01360"/>
    </source>
</evidence>
<sequence length="1025" mass="111889">MRVLKLLKKKCQHRVFMFAVLLLAGVSVGFAQNINISGVVSDESGQPLTGANILVKGTTSGAQTDFDGNYSISAAGDATLVVSYLGFITQEVAINGRSQINVTLAEDASQLDEVVIIGYGTAKKSDLTGAVSVVGSKDIEKYTYSDASQALQGRVAGVSVQSQGGAPGAGSNILIRGASSFTNNEPLYVIDGMITGSMSSIAPQDIASVSVLKDASALAIYGSRAANGVVIITTKKGKGGKINISLDTSYGVQKVINTFDWADVNQYVQIVNRANDNDGSARYPANDSQFDPSYSSNLYDESLRTAEVKNTNVRVTGGGENTNYSLSFTQFENEGIVKFSDFKRQTLRANAGITKGRFKLENTIGLTRTVNNPNNYFNKERNLLPTIRLKDDDGNWSTSDLDARGVSGTLGTFYGQGTIINELGWAAEQDRTNTRNSLLGNIAMSYEIIDGLTYKINLGLDHFNANNYTFTPLVPVIVGNGGNDNQSRLQETNTTFTSTLVEHTLNYNKSFGDHNIDLIAGFTEQKTHSRSLGVDARDFPNNDIRVASAAQTYVEVPSNDVTTAIHSYLGRLKYNFADRYLLTASVRQDRSSLFKEGFRDATFPSAAIGWNVSNEPFMEGFDDLTNIKFRASYGEVGSNNVNAYQTDFVIDFFSEYILGENQQRETGYAITRMVNPLISWETTKTINFGLEFDALDGKLSVTMDYFKNEVEDILLSAPPVFYSGFGNNFPQNIATIENKGLEFLATYRDNIGDLSFSATANFAAITNEVTSLGSSTRLVQGSFTSNTINSLEITPGRPVSSFFGWVVDGIYQSDAEATAANDQKGNPRAGDLRFKDIDGDGDIDDDDQTALGSGIPDFEYGLNLSAEYKNWDLNLFFNGVSGNKILNGTKYRGYFDFNGNYFADALNAWTPSNTNTNIPRNTQADPGFNRRMSDFYLENGSFLRLRNAQIGYSIPSDILDKVKLSKARLYLSATNLFTITDYTGYYPEVGRNGRSSNGRAVLNTGIDEGSYPTPRTFQLGLQVSF</sequence>
<evidence type="ECO:0000256" key="13">
    <source>
        <dbReference type="SAM" id="SignalP"/>
    </source>
</evidence>
<evidence type="ECO:0000256" key="2">
    <source>
        <dbReference type="ARBA" id="ARBA00022448"/>
    </source>
</evidence>
<gene>
    <name evidence="16" type="ORF">FUA22_01790</name>
</gene>
<evidence type="ECO:0000259" key="15">
    <source>
        <dbReference type="Pfam" id="PF07715"/>
    </source>
</evidence>
<dbReference type="InterPro" id="IPR037066">
    <property type="entry name" value="Plug_dom_sf"/>
</dbReference>
<keyword evidence="16" id="KW-0675">Receptor</keyword>
<dbReference type="InterPro" id="IPR008969">
    <property type="entry name" value="CarboxyPept-like_regulatory"/>
</dbReference>
<comment type="similarity">
    <text evidence="11 12">Belongs to the TonB-dependent receptor family.</text>
</comment>
<evidence type="ECO:0000256" key="10">
    <source>
        <dbReference type="ARBA" id="ARBA00023237"/>
    </source>
</evidence>
<keyword evidence="17" id="KW-1185">Reference proteome</keyword>
<protein>
    <submittedName>
        <fullName evidence="16">TonB-dependent receptor</fullName>
    </submittedName>
</protein>
<dbReference type="GO" id="GO:0009279">
    <property type="term" value="C:cell outer membrane"/>
    <property type="evidence" value="ECO:0007669"/>
    <property type="project" value="UniProtKB-SubCell"/>
</dbReference>